<comment type="caution">
    <text evidence="2">The sequence shown here is derived from an EMBL/GenBank/DDBJ whole genome shotgun (WGS) entry which is preliminary data.</text>
</comment>
<dbReference type="AlphaFoldDB" id="A0A4U7AQI5"/>
<evidence type="ECO:0000313" key="2">
    <source>
        <dbReference type="EMBL" id="TKX20443.1"/>
    </source>
</evidence>
<feature type="region of interest" description="Disordered" evidence="1">
    <location>
        <begin position="1"/>
        <end position="26"/>
    </location>
</feature>
<accession>A0A4U7AQI5</accession>
<protein>
    <submittedName>
        <fullName evidence="2">Uncharacterized protein</fullName>
    </submittedName>
</protein>
<evidence type="ECO:0000256" key="1">
    <source>
        <dbReference type="SAM" id="MobiDB-lite"/>
    </source>
</evidence>
<dbReference type="EMBL" id="PTQR01000088">
    <property type="protein sequence ID" value="TKX20443.1"/>
    <property type="molecule type" value="Genomic_DNA"/>
</dbReference>
<sequence length="313" mass="34713">MAPQRAQKKPAKACPTPRGPYNKNRGKEYHQARVMKQRGSSLHTTLAPRLQRSATIPQMRHPAAQIMSRSQSMPTYPPASYMANSPAGSFAMQPAVSWGPHEAYQQPYMQAQQGNNGPQPSLPIHPAALPISGMLYQQPTPQPAFWPNGMPYERPYPQPVPQTNGVQYSQPCPQMPPQAQGMQHQQPYYQSLPPTMQAPQNLPFRAPIHALAPPAVYRVAAPAMPGPQMAPQRSSPPEPIDERRDSGHEVPVYKHVDEAPGTNTTSHDWSNLHPELSSMLDRRMAEGDRIDEAPTTTTEDDNFDDLIDWDASA</sequence>
<name>A0A4U7AQI5_9PEZI</name>
<feature type="compositionally biased region" description="Acidic residues" evidence="1">
    <location>
        <begin position="298"/>
        <end position="313"/>
    </location>
</feature>
<feature type="region of interest" description="Disordered" evidence="1">
    <location>
        <begin position="257"/>
        <end position="313"/>
    </location>
</feature>
<reference evidence="2 3" key="1">
    <citation type="submission" date="2018-02" db="EMBL/GenBank/DDBJ databases">
        <title>Draft genome sequences of Elsinoe sp., causing black scab on jojoba.</title>
        <authorList>
            <person name="Stodart B."/>
            <person name="Jeffress S."/>
            <person name="Ash G."/>
            <person name="Arun Chinnappa K."/>
        </authorList>
    </citation>
    <scope>NUCLEOTIDE SEQUENCE [LARGE SCALE GENOMIC DNA]</scope>
    <source>
        <strain evidence="2 3">Hillstone_2</strain>
    </source>
</reference>
<gene>
    <name evidence="2" type="ORF">C1H76_7253</name>
</gene>
<evidence type="ECO:0000313" key="3">
    <source>
        <dbReference type="Proteomes" id="UP000308133"/>
    </source>
</evidence>
<feature type="compositionally biased region" description="Basic residues" evidence="1">
    <location>
        <begin position="1"/>
        <end position="11"/>
    </location>
</feature>
<feature type="region of interest" description="Disordered" evidence="1">
    <location>
        <begin position="224"/>
        <end position="245"/>
    </location>
</feature>
<feature type="compositionally biased region" description="Basic and acidic residues" evidence="1">
    <location>
        <begin position="280"/>
        <end position="292"/>
    </location>
</feature>
<proteinExistence type="predicted"/>
<dbReference type="Proteomes" id="UP000308133">
    <property type="component" value="Unassembled WGS sequence"/>
</dbReference>
<organism evidence="2 3">
    <name type="scientific">Elsinoe australis</name>
    <dbReference type="NCBI Taxonomy" id="40998"/>
    <lineage>
        <taxon>Eukaryota</taxon>
        <taxon>Fungi</taxon>
        <taxon>Dikarya</taxon>
        <taxon>Ascomycota</taxon>
        <taxon>Pezizomycotina</taxon>
        <taxon>Dothideomycetes</taxon>
        <taxon>Dothideomycetidae</taxon>
        <taxon>Myriangiales</taxon>
        <taxon>Elsinoaceae</taxon>
        <taxon>Elsinoe</taxon>
    </lineage>
</organism>